<dbReference type="Proteomes" id="UP000238823">
    <property type="component" value="Unassembled WGS sequence"/>
</dbReference>
<evidence type="ECO:0000259" key="18">
    <source>
        <dbReference type="Pfam" id="PF05201"/>
    </source>
</evidence>
<feature type="region of interest" description="Disordered" evidence="15">
    <location>
        <begin position="444"/>
        <end position="466"/>
    </location>
</feature>
<dbReference type="InterPro" id="IPR036453">
    <property type="entry name" value="GluRdtase_dimer_dom_sf"/>
</dbReference>
<protein>
    <recommendedName>
        <fullName evidence="8 9">Glutamyl-tRNA reductase</fullName>
        <shortName evidence="9">GluTR</shortName>
        <ecNumber evidence="3 9">1.2.1.70</ecNumber>
    </recommendedName>
</protein>
<dbReference type="AlphaFoldDB" id="A0A2S9XV53"/>
<dbReference type="FunFam" id="3.40.50.720:FF:000031">
    <property type="entry name" value="Glutamyl-tRNA reductase"/>
    <property type="match status" value="1"/>
</dbReference>
<dbReference type="NCBIfam" id="TIGR01035">
    <property type="entry name" value="hemA"/>
    <property type="match status" value="1"/>
</dbReference>
<reference evidence="19 20" key="1">
    <citation type="submission" date="2018-03" db="EMBL/GenBank/DDBJ databases">
        <title>Draft Genome Sequences of the Obligatory Marine Myxobacteria Enhygromyxa salina SWB007.</title>
        <authorList>
            <person name="Poehlein A."/>
            <person name="Moghaddam J.A."/>
            <person name="Harms H."/>
            <person name="Alanjari M."/>
            <person name="Koenig G.M."/>
            <person name="Daniel R."/>
            <person name="Schaeberle T.F."/>
        </authorList>
    </citation>
    <scope>NUCLEOTIDE SEQUENCE [LARGE SCALE GENOMIC DNA]</scope>
    <source>
        <strain evidence="19 20">SWB007</strain>
    </source>
</reference>
<comment type="pathway">
    <text evidence="1 9 14">Porphyrin-containing compound metabolism; protoporphyrin-IX biosynthesis; 5-aminolevulinate from L-glutamyl-tRNA(Glu): step 1/2.</text>
</comment>
<keyword evidence="6 9" id="KW-0627">Porphyrin biosynthesis</keyword>
<feature type="binding site" evidence="9 11">
    <location>
        <begin position="113"/>
        <end position="115"/>
    </location>
    <ligand>
        <name>substrate</name>
    </ligand>
</feature>
<dbReference type="SUPFAM" id="SSF69075">
    <property type="entry name" value="Glutamyl tRNA-reductase dimerization domain"/>
    <property type="match status" value="1"/>
</dbReference>
<evidence type="ECO:0000256" key="2">
    <source>
        <dbReference type="ARBA" id="ARBA00005916"/>
    </source>
</evidence>
<evidence type="ECO:0000256" key="15">
    <source>
        <dbReference type="SAM" id="MobiDB-lite"/>
    </source>
</evidence>
<organism evidence="19 20">
    <name type="scientific">Enhygromyxa salina</name>
    <dbReference type="NCBI Taxonomy" id="215803"/>
    <lineage>
        <taxon>Bacteria</taxon>
        <taxon>Pseudomonadati</taxon>
        <taxon>Myxococcota</taxon>
        <taxon>Polyangia</taxon>
        <taxon>Nannocystales</taxon>
        <taxon>Nannocystaceae</taxon>
        <taxon>Enhygromyxa</taxon>
    </lineage>
</organism>
<feature type="binding site" evidence="9 11">
    <location>
        <position position="119"/>
    </location>
    <ligand>
        <name>substrate</name>
    </ligand>
</feature>
<proteinExistence type="inferred from homology"/>
<dbReference type="InterPro" id="IPR006151">
    <property type="entry name" value="Shikm_DH/Glu-tRNA_Rdtase"/>
</dbReference>
<dbReference type="PANTHER" id="PTHR43013">
    <property type="entry name" value="GLUTAMYL-TRNA REDUCTASE"/>
    <property type="match status" value="1"/>
</dbReference>
<dbReference type="SUPFAM" id="SSF69742">
    <property type="entry name" value="Glutamyl tRNA-reductase catalytic, N-terminal domain"/>
    <property type="match status" value="1"/>
</dbReference>
<dbReference type="GO" id="GO:0008883">
    <property type="term" value="F:glutamyl-tRNA reductase activity"/>
    <property type="evidence" value="ECO:0007669"/>
    <property type="project" value="UniProtKB-UniRule"/>
</dbReference>
<feature type="site" description="Important for activity" evidence="9 13">
    <location>
        <position position="98"/>
    </location>
</feature>
<comment type="caution">
    <text evidence="19">The sequence shown here is derived from an EMBL/GenBank/DDBJ whole genome shotgun (WGS) entry which is preliminary data.</text>
</comment>
<comment type="catalytic activity">
    <reaction evidence="7 9 14">
        <text>(S)-4-amino-5-oxopentanoate + tRNA(Glu) + NADP(+) = L-glutamyl-tRNA(Glu) + NADPH + H(+)</text>
        <dbReference type="Rhea" id="RHEA:12344"/>
        <dbReference type="Rhea" id="RHEA-COMP:9663"/>
        <dbReference type="Rhea" id="RHEA-COMP:9680"/>
        <dbReference type="ChEBI" id="CHEBI:15378"/>
        <dbReference type="ChEBI" id="CHEBI:57501"/>
        <dbReference type="ChEBI" id="CHEBI:57783"/>
        <dbReference type="ChEBI" id="CHEBI:58349"/>
        <dbReference type="ChEBI" id="CHEBI:78442"/>
        <dbReference type="ChEBI" id="CHEBI:78520"/>
        <dbReference type="EC" id="1.2.1.70"/>
    </reaction>
</comment>
<dbReference type="EC" id="1.2.1.70" evidence="3 9"/>
<dbReference type="SUPFAM" id="SSF51735">
    <property type="entry name" value="NAD(P)-binding Rossmann-fold domains"/>
    <property type="match status" value="1"/>
</dbReference>
<evidence type="ECO:0000259" key="17">
    <source>
        <dbReference type="Pfam" id="PF01488"/>
    </source>
</evidence>
<dbReference type="InterPro" id="IPR036343">
    <property type="entry name" value="GluRdtase_N_sf"/>
</dbReference>
<dbReference type="InterPro" id="IPR000343">
    <property type="entry name" value="4pyrrol_synth_GluRdtase"/>
</dbReference>
<dbReference type="RefSeq" id="WP_106093619.1">
    <property type="nucleotide sequence ID" value="NZ_PVNL01000134.1"/>
</dbReference>
<dbReference type="EMBL" id="PVNL01000134">
    <property type="protein sequence ID" value="PRP96732.1"/>
    <property type="molecule type" value="Genomic_DNA"/>
</dbReference>
<dbReference type="InterPro" id="IPR015895">
    <property type="entry name" value="4pyrrol_synth_GluRdtase_N"/>
</dbReference>
<keyword evidence="5 9" id="KW-0560">Oxidoreductase</keyword>
<comment type="function">
    <text evidence="9">Catalyzes the NADPH-dependent reduction of glutamyl-tRNA(Glu) to glutamate 1-semialdehyde (GSA).</text>
</comment>
<dbReference type="HAMAP" id="MF_00087">
    <property type="entry name" value="Glu_tRNA_reductase"/>
    <property type="match status" value="1"/>
</dbReference>
<feature type="domain" description="Glutamyl-tRNA reductase N-terminal" evidence="18">
    <location>
        <begin position="6"/>
        <end position="155"/>
    </location>
</feature>
<evidence type="ECO:0000259" key="16">
    <source>
        <dbReference type="Pfam" id="PF00745"/>
    </source>
</evidence>
<comment type="similarity">
    <text evidence="2 9 14">Belongs to the glutamyl-tRNA reductase family.</text>
</comment>
<evidence type="ECO:0000256" key="1">
    <source>
        <dbReference type="ARBA" id="ARBA00005059"/>
    </source>
</evidence>
<dbReference type="InterPro" id="IPR018214">
    <property type="entry name" value="GluRdtase_CS"/>
</dbReference>
<sequence>MSLFAVGLNHTTAPVDLRERLAVPREQIGESLAGLVTRASLSEVVLLSTCNRVEVYAVQPEAKRPDQILDALADLRGIQGDIIRRHCFVREQDGAARHIFRVAASLESMVVGEPQILGQVKDAWQLARQRRTVGPILDRCLTMAFRGAKRVRSETEVARGGASVASVAVELAHRIFGELRGSTVALIGAGEMARQAAAHLRAAGAAQVLVVNRSAARGQALAEAVGGVAHGWDQLTEVLIRADVVVTSTGASEPIIDARMMRRIMRKRRGAPIFIVDIAVPRDVDPKVGRLDSVYVYDVDDLQKILSSNMQARGHEAEAAGAVLEQEITAFLHWQRARSLNPVIRDLRTHARSIMEREVDKAIARLGDLDPGQREAVAALGHAITQKILHRPLKALRESAIHTERDDLSGALRTLFALEEALDSEAELGDAACGHVECGPSIPETDEFDSLEALDPLDDLDLDPSE</sequence>
<evidence type="ECO:0000313" key="19">
    <source>
        <dbReference type="EMBL" id="PRP96732.1"/>
    </source>
</evidence>
<dbReference type="Pfam" id="PF01488">
    <property type="entry name" value="Shikimate_DH"/>
    <property type="match status" value="1"/>
</dbReference>
<evidence type="ECO:0000256" key="5">
    <source>
        <dbReference type="ARBA" id="ARBA00023002"/>
    </source>
</evidence>
<dbReference type="CDD" id="cd05213">
    <property type="entry name" value="NAD_bind_Glutamyl_tRNA_reduct"/>
    <property type="match status" value="1"/>
</dbReference>
<evidence type="ECO:0000256" key="9">
    <source>
        <dbReference type="HAMAP-Rule" id="MF_00087"/>
    </source>
</evidence>
<feature type="active site" description="Nucleophile" evidence="9 10">
    <location>
        <position position="50"/>
    </location>
</feature>
<dbReference type="OrthoDB" id="110209at2"/>
<name>A0A2S9XV53_9BACT</name>
<evidence type="ECO:0000256" key="12">
    <source>
        <dbReference type="PIRSR" id="PIRSR000445-3"/>
    </source>
</evidence>
<dbReference type="Pfam" id="PF00745">
    <property type="entry name" value="GlutR_dimer"/>
    <property type="match status" value="1"/>
</dbReference>
<dbReference type="GO" id="GO:0019353">
    <property type="term" value="P:protoporphyrinogen IX biosynthetic process from glutamate"/>
    <property type="evidence" value="ECO:0007669"/>
    <property type="project" value="TreeGrafter"/>
</dbReference>
<dbReference type="Pfam" id="PF05201">
    <property type="entry name" value="GlutR_N"/>
    <property type="match status" value="1"/>
</dbReference>
<comment type="domain">
    <text evidence="9">Possesses an unusual extended V-shaped dimeric structure with each monomer consisting of three distinct domains arranged along a curved 'spinal' alpha-helix. The N-terminal catalytic domain specifically recognizes the glutamate moiety of the substrate. The second domain is the NADPH-binding domain, and the third C-terminal domain is responsible for dimerization.</text>
</comment>
<dbReference type="FunFam" id="3.30.460.30:FF:000001">
    <property type="entry name" value="Glutamyl-tRNA reductase"/>
    <property type="match status" value="1"/>
</dbReference>
<dbReference type="UniPathway" id="UPA00251">
    <property type="reaction ID" value="UER00316"/>
</dbReference>
<dbReference type="PIRSF" id="PIRSF000445">
    <property type="entry name" value="4pyrrol_synth_GluRdtase"/>
    <property type="match status" value="1"/>
</dbReference>
<dbReference type="Gene3D" id="3.30.460.30">
    <property type="entry name" value="Glutamyl-tRNA reductase, N-terminal domain"/>
    <property type="match status" value="1"/>
</dbReference>
<comment type="subunit">
    <text evidence="9">Homodimer.</text>
</comment>
<accession>A0A2S9XV53</accession>
<evidence type="ECO:0000256" key="11">
    <source>
        <dbReference type="PIRSR" id="PIRSR000445-2"/>
    </source>
</evidence>
<evidence type="ECO:0000256" key="10">
    <source>
        <dbReference type="PIRSR" id="PIRSR000445-1"/>
    </source>
</evidence>
<comment type="miscellaneous">
    <text evidence="9">During catalysis, the active site Cys acts as a nucleophile attacking the alpha-carbonyl group of tRNA-bound glutamate with the formation of a thioester intermediate between enzyme and glutamate, and the concomitant release of tRNA(Glu). The thioester intermediate is finally reduced by direct hydride transfer from NADPH, to form the product GSA.</text>
</comment>
<keyword evidence="4 9" id="KW-0521">NADP</keyword>
<dbReference type="InterPro" id="IPR036291">
    <property type="entry name" value="NAD(P)-bd_dom_sf"/>
</dbReference>
<evidence type="ECO:0000256" key="14">
    <source>
        <dbReference type="RuleBase" id="RU000584"/>
    </source>
</evidence>
<evidence type="ECO:0000256" key="7">
    <source>
        <dbReference type="ARBA" id="ARBA00047464"/>
    </source>
</evidence>
<evidence type="ECO:0000313" key="20">
    <source>
        <dbReference type="Proteomes" id="UP000238823"/>
    </source>
</evidence>
<feature type="domain" description="Quinate/shikimate 5-dehydrogenase/glutamyl-tRNA reductase" evidence="17">
    <location>
        <begin position="170"/>
        <end position="305"/>
    </location>
</feature>
<dbReference type="PROSITE" id="PS00747">
    <property type="entry name" value="GLUTR"/>
    <property type="match status" value="1"/>
</dbReference>
<evidence type="ECO:0000256" key="13">
    <source>
        <dbReference type="PIRSR" id="PIRSR000445-4"/>
    </source>
</evidence>
<evidence type="ECO:0000256" key="6">
    <source>
        <dbReference type="ARBA" id="ARBA00023244"/>
    </source>
</evidence>
<gene>
    <name evidence="9 19" type="primary">hemA</name>
    <name evidence="19" type="ORF">ENSA7_68020</name>
</gene>
<dbReference type="PANTHER" id="PTHR43013:SF1">
    <property type="entry name" value="GLUTAMYL-TRNA REDUCTASE"/>
    <property type="match status" value="1"/>
</dbReference>
<evidence type="ECO:0000256" key="4">
    <source>
        <dbReference type="ARBA" id="ARBA00022857"/>
    </source>
</evidence>
<feature type="domain" description="Tetrapyrrole biosynthesis glutamyl-tRNA reductase dimerisation" evidence="16">
    <location>
        <begin position="320"/>
        <end position="418"/>
    </location>
</feature>
<feature type="binding site" evidence="9 11">
    <location>
        <position position="108"/>
    </location>
    <ligand>
        <name>substrate</name>
    </ligand>
</feature>
<dbReference type="GO" id="GO:0050661">
    <property type="term" value="F:NADP binding"/>
    <property type="evidence" value="ECO:0007669"/>
    <property type="project" value="InterPro"/>
</dbReference>
<dbReference type="InterPro" id="IPR015896">
    <property type="entry name" value="4pyrrol_synth_GluRdtase_dimer"/>
</dbReference>
<evidence type="ECO:0000256" key="3">
    <source>
        <dbReference type="ARBA" id="ARBA00012970"/>
    </source>
</evidence>
<evidence type="ECO:0000256" key="8">
    <source>
        <dbReference type="ARBA" id="ARBA00068659"/>
    </source>
</evidence>
<feature type="binding site" evidence="9 12">
    <location>
        <begin position="188"/>
        <end position="193"/>
    </location>
    <ligand>
        <name>NADP(+)</name>
        <dbReference type="ChEBI" id="CHEBI:58349"/>
    </ligand>
</feature>
<feature type="binding site" evidence="9 11">
    <location>
        <begin position="49"/>
        <end position="52"/>
    </location>
    <ligand>
        <name>substrate</name>
    </ligand>
</feature>
<dbReference type="Gene3D" id="3.40.50.720">
    <property type="entry name" value="NAD(P)-binding Rossmann-like Domain"/>
    <property type="match status" value="1"/>
</dbReference>